<name>A0A3A3EJA1_9GAMM</name>
<sequence>MTKFDKLMKVYQELMLEFKELDSDLITNILDSWSTSFSQMEQYLENKQIRKSQMNSGLQQGLKELPDLLSDLPDKEREIALLKLYKVMNKNIPDFY</sequence>
<evidence type="ECO:0000313" key="2">
    <source>
        <dbReference type="Proteomes" id="UP000265938"/>
    </source>
</evidence>
<organism evidence="1 2">
    <name type="scientific">Pseudoalteromonas gelatinilytica</name>
    <dbReference type="NCBI Taxonomy" id="1703256"/>
    <lineage>
        <taxon>Bacteria</taxon>
        <taxon>Pseudomonadati</taxon>
        <taxon>Pseudomonadota</taxon>
        <taxon>Gammaproteobacteria</taxon>
        <taxon>Alteromonadales</taxon>
        <taxon>Pseudoalteromonadaceae</taxon>
        <taxon>Pseudoalteromonas</taxon>
    </lineage>
</organism>
<comment type="caution">
    <text evidence="1">The sequence shown here is derived from an EMBL/GenBank/DDBJ whole genome shotgun (WGS) entry which is preliminary data.</text>
</comment>
<dbReference type="Proteomes" id="UP000265938">
    <property type="component" value="Unassembled WGS sequence"/>
</dbReference>
<evidence type="ECO:0000313" key="1">
    <source>
        <dbReference type="EMBL" id="RJF35782.1"/>
    </source>
</evidence>
<dbReference type="EMBL" id="QYSE01000002">
    <property type="protein sequence ID" value="RJF35782.1"/>
    <property type="molecule type" value="Genomic_DNA"/>
</dbReference>
<protein>
    <submittedName>
        <fullName evidence="1">Uncharacterized protein</fullName>
    </submittedName>
</protein>
<gene>
    <name evidence="1" type="ORF">D4741_12505</name>
</gene>
<accession>A0A3A3EJA1</accession>
<dbReference type="AlphaFoldDB" id="A0A3A3EJA1"/>
<proteinExistence type="predicted"/>
<reference evidence="1 2" key="1">
    <citation type="submission" date="2018-09" db="EMBL/GenBank/DDBJ databases">
        <title>Identification of marine bacteria producing industrial enzymes.</title>
        <authorList>
            <person name="Cheng T.H."/>
            <person name="Saidin J."/>
            <person name="Muhd D.D."/>
            <person name="Isa M.N.M."/>
            <person name="Bakar M.F.A."/>
            <person name="Ismail N."/>
        </authorList>
    </citation>
    <scope>NUCLEOTIDE SEQUENCE [LARGE SCALE GENOMIC DNA]</scope>
    <source>
        <strain evidence="1 2">MNAD 1.6</strain>
    </source>
</reference>